<dbReference type="EMBL" id="SJDT01000004">
    <property type="protein sequence ID" value="TBW21417.1"/>
    <property type="molecule type" value="Genomic_DNA"/>
</dbReference>
<keyword evidence="1" id="KW-1133">Transmembrane helix</keyword>
<protein>
    <submittedName>
        <fullName evidence="2">TM2 domain-containing protein</fullName>
    </submittedName>
</protein>
<keyword evidence="1" id="KW-0812">Transmembrane</keyword>
<keyword evidence="1" id="KW-0472">Membrane</keyword>
<proteinExistence type="predicted"/>
<gene>
    <name evidence="2" type="ORF">EZJ44_05555</name>
</gene>
<comment type="caution">
    <text evidence="2">The sequence shown here is derived from an EMBL/GenBank/DDBJ whole genome shotgun (WGS) entry which is preliminary data.</text>
</comment>
<evidence type="ECO:0000256" key="1">
    <source>
        <dbReference type="SAM" id="Phobius"/>
    </source>
</evidence>
<organism evidence="2 3">
    <name type="scientific">Arcanobacterium bovis</name>
    <dbReference type="NCBI Taxonomy" id="2529275"/>
    <lineage>
        <taxon>Bacteria</taxon>
        <taxon>Bacillati</taxon>
        <taxon>Actinomycetota</taxon>
        <taxon>Actinomycetes</taxon>
        <taxon>Actinomycetales</taxon>
        <taxon>Actinomycetaceae</taxon>
        <taxon>Arcanobacterium</taxon>
    </lineage>
</organism>
<keyword evidence="3" id="KW-1185">Reference proteome</keyword>
<evidence type="ECO:0000313" key="3">
    <source>
        <dbReference type="Proteomes" id="UP000293036"/>
    </source>
</evidence>
<dbReference type="Proteomes" id="UP000293036">
    <property type="component" value="Unassembled WGS sequence"/>
</dbReference>
<sequence>MEDKTQKSERENSVFSAAPDPLLDVRADVDVNIYEPGSLFSRQSPPGMSACARDSLRQVHPDFMSAWRAHPSQFGRKQAQAPSSHMAQGMQPRFGEMATTPSPSRFETSKKTRGTAVVLGLLFGFQGAHNFYWGHVQRGMMDLLLWIMCLCAYIYSGILFMMLPAFIYVGIELFQIALAHGIYQELPDSSSLS</sequence>
<reference evidence="2 3" key="1">
    <citation type="submission" date="2019-02" db="EMBL/GenBank/DDBJ databases">
        <title>Arcanobacterium bovis sp. nov., isolated from the milk of a cow with mastitis.</title>
        <authorList>
            <person name="Sammra O."/>
            <person name="Foster G."/>
            <person name="Hassan A."/>
            <person name="Alssahen M."/>
            <person name="Laemmler C."/>
            <person name="Borowiak M."/>
            <person name="Malorny B."/>
            <person name="Abdulmawjood A."/>
        </authorList>
    </citation>
    <scope>NUCLEOTIDE SEQUENCE [LARGE SCALE GENOMIC DNA]</scope>
    <source>
        <strain evidence="2 3">C605018/01/1</strain>
    </source>
</reference>
<feature type="transmembrane region" description="Helical" evidence="1">
    <location>
        <begin position="114"/>
        <end position="132"/>
    </location>
</feature>
<accession>A0A4Q9V0Z6</accession>
<dbReference type="OrthoDB" id="2004788at2"/>
<name>A0A4Q9V0Z6_9ACTO</name>
<dbReference type="AlphaFoldDB" id="A0A4Q9V0Z6"/>
<feature type="transmembrane region" description="Helical" evidence="1">
    <location>
        <begin position="144"/>
        <end position="169"/>
    </location>
</feature>
<evidence type="ECO:0000313" key="2">
    <source>
        <dbReference type="EMBL" id="TBW21417.1"/>
    </source>
</evidence>
<dbReference type="RefSeq" id="WP_131281158.1">
    <property type="nucleotide sequence ID" value="NZ_JBHSLR010000006.1"/>
</dbReference>